<protein>
    <submittedName>
        <fullName evidence="1">Uncharacterized protein</fullName>
    </submittedName>
</protein>
<proteinExistence type="predicted"/>
<reference evidence="1" key="1">
    <citation type="journal article" date="2014" name="Front. Microbiol.">
        <title>High frequency of phylogenetically diverse reductive dehalogenase-homologous genes in deep subseafloor sedimentary metagenomes.</title>
        <authorList>
            <person name="Kawai M."/>
            <person name="Futagami T."/>
            <person name="Toyoda A."/>
            <person name="Takaki Y."/>
            <person name="Nishi S."/>
            <person name="Hori S."/>
            <person name="Arai W."/>
            <person name="Tsubouchi T."/>
            <person name="Morono Y."/>
            <person name="Uchiyama I."/>
            <person name="Ito T."/>
            <person name="Fujiyama A."/>
            <person name="Inagaki F."/>
            <person name="Takami H."/>
        </authorList>
    </citation>
    <scope>NUCLEOTIDE SEQUENCE</scope>
    <source>
        <strain evidence="1">Expedition CK06-06</strain>
    </source>
</reference>
<name>X1SSM7_9ZZZZ</name>
<comment type="caution">
    <text evidence="1">The sequence shown here is derived from an EMBL/GenBank/DDBJ whole genome shotgun (WGS) entry which is preliminary data.</text>
</comment>
<evidence type="ECO:0000313" key="1">
    <source>
        <dbReference type="EMBL" id="GAI95938.1"/>
    </source>
</evidence>
<dbReference type="EMBL" id="BARW01019492">
    <property type="protein sequence ID" value="GAI95938.1"/>
    <property type="molecule type" value="Genomic_DNA"/>
</dbReference>
<dbReference type="AlphaFoldDB" id="X1SSM7"/>
<accession>X1SSM7</accession>
<gene>
    <name evidence="1" type="ORF">S12H4_33122</name>
</gene>
<sequence>MDSYGEEYLDFCRQLVTVRLTDSGVITAKPAFVFWISVCPDNGTLVYDIAIHNGENPNAPILIDLEGQFGQNKAHLCPPIYFNRGIYFTEGDNIKSITIQYLADIPH</sequence>
<organism evidence="1">
    <name type="scientific">marine sediment metagenome</name>
    <dbReference type="NCBI Taxonomy" id="412755"/>
    <lineage>
        <taxon>unclassified sequences</taxon>
        <taxon>metagenomes</taxon>
        <taxon>ecological metagenomes</taxon>
    </lineage>
</organism>